<accession>A0A1W1EKZ4</accession>
<evidence type="ECO:0000256" key="1">
    <source>
        <dbReference type="SAM" id="Phobius"/>
    </source>
</evidence>
<dbReference type="AlphaFoldDB" id="A0A1W1EKZ4"/>
<feature type="transmembrane region" description="Helical" evidence="1">
    <location>
        <begin position="43"/>
        <end position="61"/>
    </location>
</feature>
<gene>
    <name evidence="2" type="ORF">MNB_SV-15-1127</name>
</gene>
<reference evidence="2" key="1">
    <citation type="submission" date="2016-10" db="EMBL/GenBank/DDBJ databases">
        <authorList>
            <person name="de Groot N.N."/>
        </authorList>
    </citation>
    <scope>NUCLEOTIDE SEQUENCE</scope>
</reference>
<keyword evidence="1" id="KW-1133">Transmembrane helix</keyword>
<proteinExistence type="predicted"/>
<sequence length="142" mass="16350">MAQKGPPYPEPTTPPPAGYEYKKLVFPEGYKIKAPKIKKKKRLPILEIVAGVGLFIFIVMSTKAKIAKEKRENSQTQYIGIDSSLPPKRVIKEKKESNRVIEISNFSQPEQEYINRRCKNKNDILSKNKCIRKSINELLDLY</sequence>
<protein>
    <submittedName>
        <fullName evidence="2">Uncharacterized protein</fullName>
    </submittedName>
</protein>
<keyword evidence="1" id="KW-0812">Transmembrane</keyword>
<name>A0A1W1EKZ4_9ZZZZ</name>
<evidence type="ECO:0000313" key="2">
    <source>
        <dbReference type="EMBL" id="SHO81548.1"/>
    </source>
</evidence>
<organism evidence="2">
    <name type="scientific">hydrothermal vent metagenome</name>
    <dbReference type="NCBI Taxonomy" id="652676"/>
    <lineage>
        <taxon>unclassified sequences</taxon>
        <taxon>metagenomes</taxon>
        <taxon>ecological metagenomes</taxon>
    </lineage>
</organism>
<keyword evidence="1" id="KW-0472">Membrane</keyword>
<dbReference type="EMBL" id="FRYL01000041">
    <property type="protein sequence ID" value="SHO81548.1"/>
    <property type="molecule type" value="Genomic_DNA"/>
</dbReference>